<dbReference type="EMBL" id="JXYS01000001">
    <property type="protein sequence ID" value="KJF18980.1"/>
    <property type="molecule type" value="Genomic_DNA"/>
</dbReference>
<organism evidence="2 3">
    <name type="scientific">Acidithrix ferrooxidans</name>
    <dbReference type="NCBI Taxonomy" id="1280514"/>
    <lineage>
        <taxon>Bacteria</taxon>
        <taxon>Bacillati</taxon>
        <taxon>Actinomycetota</taxon>
        <taxon>Acidimicrobiia</taxon>
        <taxon>Acidimicrobiales</taxon>
        <taxon>Acidimicrobiaceae</taxon>
        <taxon>Acidithrix</taxon>
    </lineage>
</organism>
<gene>
    <name evidence="2" type="ORF">AXFE_00170</name>
</gene>
<dbReference type="InterPro" id="IPR035931">
    <property type="entry name" value="YlxR-like_sf"/>
</dbReference>
<dbReference type="STRING" id="1280514.AXFE_00170"/>
<comment type="caution">
    <text evidence="2">The sequence shown here is derived from an EMBL/GenBank/DDBJ whole genome shotgun (WGS) entry which is preliminary data.</text>
</comment>
<evidence type="ECO:0000313" key="3">
    <source>
        <dbReference type="Proteomes" id="UP000032360"/>
    </source>
</evidence>
<dbReference type="SUPFAM" id="SSF64376">
    <property type="entry name" value="YlxR-like"/>
    <property type="match status" value="1"/>
</dbReference>
<feature type="domain" description="YlxR" evidence="1">
    <location>
        <begin position="16"/>
        <end position="62"/>
    </location>
</feature>
<evidence type="ECO:0000313" key="2">
    <source>
        <dbReference type="EMBL" id="KJF18980.1"/>
    </source>
</evidence>
<accession>A0A0D8HLV8</accession>
<proteinExistence type="predicted"/>
<keyword evidence="3" id="KW-1185">Reference proteome</keyword>
<dbReference type="AlphaFoldDB" id="A0A0D8HLV8"/>
<dbReference type="Proteomes" id="UP000032360">
    <property type="component" value="Unassembled WGS sequence"/>
</dbReference>
<name>A0A0D8HLV8_9ACTN</name>
<dbReference type="Gene3D" id="3.30.1230.10">
    <property type="entry name" value="YlxR-like"/>
    <property type="match status" value="1"/>
</dbReference>
<dbReference type="Pfam" id="PF04296">
    <property type="entry name" value="YlxR"/>
    <property type="match status" value="1"/>
</dbReference>
<sequence>MVVTKELPVSKSRFLRSCIVCRTRDSKSKLIRLRISENRAQSTEIDCGRGYWVHADASTCLDPTRIMYALSKRGIKVTEVVTC</sequence>
<evidence type="ECO:0000259" key="1">
    <source>
        <dbReference type="Pfam" id="PF04296"/>
    </source>
</evidence>
<dbReference type="InterPro" id="IPR007393">
    <property type="entry name" value="YlxR_dom"/>
</dbReference>
<protein>
    <recommendedName>
        <fullName evidence="1">YlxR domain-containing protein</fullName>
    </recommendedName>
</protein>
<reference evidence="2 3" key="1">
    <citation type="submission" date="2015-01" db="EMBL/GenBank/DDBJ databases">
        <title>Draft genome of the acidophilic iron oxidizer Acidithrix ferrooxidans strain Py-F3.</title>
        <authorList>
            <person name="Poehlein A."/>
            <person name="Eisen S."/>
            <person name="Schloemann M."/>
            <person name="Johnson B.D."/>
            <person name="Daniel R."/>
            <person name="Muehling M."/>
        </authorList>
    </citation>
    <scope>NUCLEOTIDE SEQUENCE [LARGE SCALE GENOMIC DNA]</scope>
    <source>
        <strain evidence="2 3">Py-F3</strain>
    </source>
</reference>